<organism evidence="2 3">
    <name type="scientific">Nostoc commune NIES-4072</name>
    <dbReference type="NCBI Taxonomy" id="2005467"/>
    <lineage>
        <taxon>Bacteria</taxon>
        <taxon>Bacillati</taxon>
        <taxon>Cyanobacteriota</taxon>
        <taxon>Cyanophyceae</taxon>
        <taxon>Nostocales</taxon>
        <taxon>Nostocaceae</taxon>
        <taxon>Nostoc</taxon>
    </lineage>
</organism>
<reference evidence="2 3" key="1">
    <citation type="submission" date="2017-06" db="EMBL/GenBank/DDBJ databases">
        <title>Genome sequencing of cyanobaciteial culture collection at National Institute for Environmental Studies (NIES).</title>
        <authorList>
            <person name="Hirose Y."/>
            <person name="Shimura Y."/>
            <person name="Fujisawa T."/>
            <person name="Nakamura Y."/>
            <person name="Kawachi M."/>
        </authorList>
    </citation>
    <scope>NUCLEOTIDE SEQUENCE [LARGE SCALE GENOMIC DNA]</scope>
    <source>
        <strain evidence="2 3">NIES-4072</strain>
    </source>
</reference>
<keyword evidence="1" id="KW-0472">Membrane</keyword>
<protein>
    <submittedName>
        <fullName evidence="2">Uncharacterized protein</fullName>
    </submittedName>
</protein>
<feature type="transmembrane region" description="Helical" evidence="1">
    <location>
        <begin position="20"/>
        <end position="41"/>
    </location>
</feature>
<dbReference type="Proteomes" id="UP000245124">
    <property type="component" value="Unassembled WGS sequence"/>
</dbReference>
<evidence type="ECO:0000313" key="3">
    <source>
        <dbReference type="Proteomes" id="UP000245124"/>
    </source>
</evidence>
<keyword evidence="1" id="KW-0812">Transmembrane</keyword>
<evidence type="ECO:0000256" key="1">
    <source>
        <dbReference type="SAM" id="Phobius"/>
    </source>
</evidence>
<comment type="caution">
    <text evidence="2">The sequence shown here is derived from an EMBL/GenBank/DDBJ whole genome shotgun (WGS) entry which is preliminary data.</text>
</comment>
<dbReference type="AlphaFoldDB" id="A0A2R5FV25"/>
<sequence>MYIWINTLKADKKVLSVYQVFSHLLLGICLYVKTTTVTSYVKKFSKTLNNYVAASNIFDCNISYIYIVSKLIVCYSLSERKRLNIFDFAKETKFRKAEFQQVKIYKIPNNNKTRYKTNAAYTEKSILMLFISIVETLLTGKTLISNDVIKWIPSFN</sequence>
<dbReference type="EMBL" id="BDUD01000001">
    <property type="protein sequence ID" value="GBG22616.1"/>
    <property type="molecule type" value="Genomic_DNA"/>
</dbReference>
<keyword evidence="3" id="KW-1185">Reference proteome</keyword>
<keyword evidence="1" id="KW-1133">Transmembrane helix</keyword>
<proteinExistence type="predicted"/>
<name>A0A2R5FV25_NOSCO</name>
<gene>
    <name evidence="2" type="ORF">NIES4072_63280</name>
</gene>
<accession>A0A2R5FV25</accession>
<evidence type="ECO:0000313" key="2">
    <source>
        <dbReference type="EMBL" id="GBG22616.1"/>
    </source>
</evidence>